<keyword evidence="4" id="KW-1185">Reference proteome</keyword>
<dbReference type="eggNOG" id="ENOG502S41Q">
    <property type="taxonomic scope" value="Eukaryota"/>
</dbReference>
<dbReference type="Gene3D" id="2.40.100.10">
    <property type="entry name" value="Cyclophilin-like"/>
    <property type="match status" value="1"/>
</dbReference>
<evidence type="ECO:0000313" key="3">
    <source>
        <dbReference type="EMBL" id="KNC49972.1"/>
    </source>
</evidence>
<reference evidence="3 4" key="1">
    <citation type="submission" date="2010-05" db="EMBL/GenBank/DDBJ databases">
        <title>The Genome Sequence of Thecamonas trahens ATCC 50062.</title>
        <authorList>
            <consortium name="The Broad Institute Genome Sequencing Platform"/>
            <person name="Russ C."/>
            <person name="Cuomo C."/>
            <person name="Shea T."/>
            <person name="Young S.K."/>
            <person name="Zeng Q."/>
            <person name="Koehrsen M."/>
            <person name="Haas B."/>
            <person name="Borodovsky M."/>
            <person name="Guigo R."/>
            <person name="Alvarado L."/>
            <person name="Berlin A."/>
            <person name="Bochicchio J."/>
            <person name="Borenstein D."/>
            <person name="Chapman S."/>
            <person name="Chen Z."/>
            <person name="Freedman E."/>
            <person name="Gellesch M."/>
            <person name="Goldberg J."/>
            <person name="Griggs A."/>
            <person name="Gujja S."/>
            <person name="Heilman E."/>
            <person name="Heiman D."/>
            <person name="Hepburn T."/>
            <person name="Howarth C."/>
            <person name="Jen D."/>
            <person name="Larson L."/>
            <person name="Mehta T."/>
            <person name="Park D."/>
            <person name="Pearson M."/>
            <person name="Roberts A."/>
            <person name="Saif S."/>
            <person name="Shenoy N."/>
            <person name="Sisk P."/>
            <person name="Stolte C."/>
            <person name="Sykes S."/>
            <person name="Thomson T."/>
            <person name="Walk T."/>
            <person name="White J."/>
            <person name="Yandava C."/>
            <person name="Burger G."/>
            <person name="Gray M.W."/>
            <person name="Holland P.W.H."/>
            <person name="King N."/>
            <person name="Lang F.B.F."/>
            <person name="Roger A.J."/>
            <person name="Ruiz-Trillo I."/>
            <person name="Lander E."/>
            <person name="Nusbaum C."/>
        </authorList>
    </citation>
    <scope>NUCLEOTIDE SEQUENCE [LARGE SCALE GENOMIC DNA]</scope>
    <source>
        <strain evidence="3 4">ATCC 50062</strain>
    </source>
</reference>
<dbReference type="SUPFAM" id="SSF50891">
    <property type="entry name" value="Cyclophilin-like"/>
    <property type="match status" value="1"/>
</dbReference>
<organism evidence="3 4">
    <name type="scientific">Thecamonas trahens ATCC 50062</name>
    <dbReference type="NCBI Taxonomy" id="461836"/>
    <lineage>
        <taxon>Eukaryota</taxon>
        <taxon>Apusozoa</taxon>
        <taxon>Apusomonadida</taxon>
        <taxon>Apusomonadidae</taxon>
        <taxon>Thecamonas</taxon>
    </lineage>
</organism>
<sequence length="274" mass="29153">MAMQTMVCLVVALALVVGISGAPSPRGPDRFVVSMRMSTGAALVVAERARAPLAADRMYALAKGGVFDDSRFFRVIRNDTAGTAFVAQWGTPGNPEVTARWLADELPNEVDGSVAYSNTRGTIAFGAEYSEDRSSTCCRSIEMYINYADNSRLDALGFTAFAVVQPPVASQAQLDALLADGPDTTRTTLDMAMAPFEALYAGYGENFDWDAMYASGNAYLDAERPLMSHLLSFEVVAESSAPGSGGKTTTMAPAERTASTLTLVAFALLYSQEA</sequence>
<evidence type="ECO:0000313" key="4">
    <source>
        <dbReference type="Proteomes" id="UP000054408"/>
    </source>
</evidence>
<dbReference type="OrthoDB" id="423037at2759"/>
<feature type="signal peptide" evidence="1">
    <location>
        <begin position="1"/>
        <end position="21"/>
    </location>
</feature>
<keyword evidence="1" id="KW-0732">Signal</keyword>
<dbReference type="AlphaFoldDB" id="A0A0L0DCA8"/>
<dbReference type="GO" id="GO:0003755">
    <property type="term" value="F:peptidyl-prolyl cis-trans isomerase activity"/>
    <property type="evidence" value="ECO:0007669"/>
    <property type="project" value="InterPro"/>
</dbReference>
<name>A0A0L0DCA8_THETB</name>
<evidence type="ECO:0000256" key="1">
    <source>
        <dbReference type="SAM" id="SignalP"/>
    </source>
</evidence>
<dbReference type="InterPro" id="IPR029000">
    <property type="entry name" value="Cyclophilin-like_dom_sf"/>
</dbReference>
<dbReference type="Pfam" id="PF00160">
    <property type="entry name" value="Pro_isomerase"/>
    <property type="match status" value="1"/>
</dbReference>
<evidence type="ECO:0000259" key="2">
    <source>
        <dbReference type="Pfam" id="PF00160"/>
    </source>
</evidence>
<proteinExistence type="predicted"/>
<dbReference type="EMBL" id="GL349459">
    <property type="protein sequence ID" value="KNC49972.1"/>
    <property type="molecule type" value="Genomic_DNA"/>
</dbReference>
<feature type="chain" id="PRO_5005537396" evidence="1">
    <location>
        <begin position="22"/>
        <end position="274"/>
    </location>
</feature>
<protein>
    <submittedName>
        <fullName evidence="3">Cyclophilin-type peptidylprolyl cis-trans isomerase</fullName>
    </submittedName>
</protein>
<accession>A0A0L0DCA8</accession>
<dbReference type="STRING" id="461836.A0A0L0DCA8"/>
<keyword evidence="3" id="KW-0413">Isomerase</keyword>
<dbReference type="RefSeq" id="XP_013757142.1">
    <property type="nucleotide sequence ID" value="XM_013901688.1"/>
</dbReference>
<gene>
    <name evidence="3" type="ORF">AMSG_05725</name>
</gene>
<dbReference type="GeneID" id="25565064"/>
<dbReference type="InterPro" id="IPR002130">
    <property type="entry name" value="Cyclophilin-type_PPIase_dom"/>
</dbReference>
<dbReference type="Proteomes" id="UP000054408">
    <property type="component" value="Unassembled WGS sequence"/>
</dbReference>
<feature type="domain" description="PPIase cyclophilin-type" evidence="2">
    <location>
        <begin position="43"/>
        <end position="165"/>
    </location>
</feature>